<dbReference type="EMBL" id="AYTS01000135">
    <property type="protein sequence ID" value="OOP55544.1"/>
    <property type="molecule type" value="Genomic_DNA"/>
</dbReference>
<evidence type="ECO:0000256" key="1">
    <source>
        <dbReference type="SAM" id="SignalP"/>
    </source>
</evidence>
<feature type="signal peptide" evidence="1">
    <location>
        <begin position="1"/>
        <end position="23"/>
    </location>
</feature>
<dbReference type="STRING" id="1004156.AYP45_14155"/>
<name>A0A1V4AQZ1_9BACT</name>
<reference evidence="2 3" key="1">
    <citation type="journal article" date="2017" name="Water Res.">
        <title>Discovery and metagenomic analysis of an anammox bacterial enrichment related to Candidatus "Brocadia caroliniensis" in a full-scale glycerol-fed nitritation-denitritation separate centrate treatment process.</title>
        <authorList>
            <person name="Park H."/>
            <person name="Brotto A.C."/>
            <person name="van Loosdrecht M.C."/>
            <person name="Chandran K."/>
        </authorList>
    </citation>
    <scope>NUCLEOTIDE SEQUENCE [LARGE SCALE GENOMIC DNA]</scope>
    <source>
        <strain evidence="2">26THWARD</strain>
    </source>
</reference>
<organism evidence="2 3">
    <name type="scientific">Candidatus Brocadia carolinensis</name>
    <dbReference type="NCBI Taxonomy" id="1004156"/>
    <lineage>
        <taxon>Bacteria</taxon>
        <taxon>Pseudomonadati</taxon>
        <taxon>Planctomycetota</taxon>
        <taxon>Candidatus Brocadiia</taxon>
        <taxon>Candidatus Brocadiales</taxon>
        <taxon>Candidatus Brocadiaceae</taxon>
        <taxon>Candidatus Brocadia</taxon>
    </lineage>
</organism>
<comment type="caution">
    <text evidence="2">The sequence shown here is derived from an EMBL/GenBank/DDBJ whole genome shotgun (WGS) entry which is preliminary data.</text>
</comment>
<dbReference type="Proteomes" id="UP000189681">
    <property type="component" value="Unassembled WGS sequence"/>
</dbReference>
<gene>
    <name evidence="2" type="ORF">AYP45_14155</name>
</gene>
<sequence>MKTTRIMAFLLFTLLAYTVSAFAGFEGGSNTFYGQGAGDSTTTGFANTYLGVDAGKENTTGSNNTFVGEASGYNNTTGEENVFLGMDAGVNNTTGDQNTFLGSNAGAGNTTGYANTYIGDLAGFKNTVGRNNAFVGYGAGFSNITGINNTFIGKFAGRNSTGSANVFIGASAGYSEKKSNKLYIDNFSTSAPLIYGDFATNSLKFNGKVTITGSLTKGSGSFVQPHPTDPNKEVVYAFFEGPEHAVFLRGKARLVDGKTTIETPEYFRVVAGDDEQAVRECGIPIFFI</sequence>
<accession>A0A1V4AQZ1</accession>
<evidence type="ECO:0000313" key="2">
    <source>
        <dbReference type="EMBL" id="OOP55544.1"/>
    </source>
</evidence>
<keyword evidence="1" id="KW-0732">Signal</keyword>
<evidence type="ECO:0000313" key="3">
    <source>
        <dbReference type="Proteomes" id="UP000189681"/>
    </source>
</evidence>
<protein>
    <submittedName>
        <fullName evidence="2">Uncharacterized protein</fullName>
    </submittedName>
</protein>
<dbReference type="AlphaFoldDB" id="A0A1V4AQZ1"/>
<proteinExistence type="predicted"/>
<feature type="chain" id="PRO_5013274129" evidence="1">
    <location>
        <begin position="24"/>
        <end position="288"/>
    </location>
</feature>